<protein>
    <submittedName>
        <fullName evidence="2">Uncharacterized protein</fullName>
    </submittedName>
</protein>
<gene>
    <name evidence="2" type="ORF">CONLIGDRAFT_631570</name>
</gene>
<evidence type="ECO:0000313" key="2">
    <source>
        <dbReference type="EMBL" id="OIW29491.1"/>
    </source>
</evidence>
<name>A0A1J7IQL2_9PEZI</name>
<dbReference type="InParanoid" id="A0A1J7IQL2"/>
<dbReference type="AlphaFoldDB" id="A0A1J7IQL2"/>
<keyword evidence="3" id="KW-1185">Reference proteome</keyword>
<evidence type="ECO:0000313" key="3">
    <source>
        <dbReference type="Proteomes" id="UP000182658"/>
    </source>
</evidence>
<dbReference type="Proteomes" id="UP000182658">
    <property type="component" value="Unassembled WGS sequence"/>
</dbReference>
<reference evidence="2 3" key="1">
    <citation type="submission" date="2016-10" db="EMBL/GenBank/DDBJ databases">
        <title>Draft genome sequence of Coniochaeta ligniaria NRRL30616, a lignocellulolytic fungus for bioabatement of inhibitors in plant biomass hydrolysates.</title>
        <authorList>
            <consortium name="DOE Joint Genome Institute"/>
            <person name="Jimenez D.J."/>
            <person name="Hector R.E."/>
            <person name="Riley R."/>
            <person name="Sun H."/>
            <person name="Grigoriev I.V."/>
            <person name="Van Elsas J.D."/>
            <person name="Nichols N.N."/>
        </authorList>
    </citation>
    <scope>NUCLEOTIDE SEQUENCE [LARGE SCALE GENOMIC DNA]</scope>
    <source>
        <strain evidence="2 3">NRRL 30616</strain>
    </source>
</reference>
<accession>A0A1J7IQL2</accession>
<feature type="region of interest" description="Disordered" evidence="1">
    <location>
        <begin position="1"/>
        <end position="31"/>
    </location>
</feature>
<evidence type="ECO:0000256" key="1">
    <source>
        <dbReference type="SAM" id="MobiDB-lite"/>
    </source>
</evidence>
<sequence length="72" mass="7979">MHRRRHERSKLAIPSHPRCGHRPSSGQAALPTGSLALHLPVPLTTPVQSDHIETYLYTTLPTLASENIFDIS</sequence>
<proteinExistence type="predicted"/>
<organism evidence="2 3">
    <name type="scientific">Coniochaeta ligniaria NRRL 30616</name>
    <dbReference type="NCBI Taxonomy" id="1408157"/>
    <lineage>
        <taxon>Eukaryota</taxon>
        <taxon>Fungi</taxon>
        <taxon>Dikarya</taxon>
        <taxon>Ascomycota</taxon>
        <taxon>Pezizomycotina</taxon>
        <taxon>Sordariomycetes</taxon>
        <taxon>Sordariomycetidae</taxon>
        <taxon>Coniochaetales</taxon>
        <taxon>Coniochaetaceae</taxon>
        <taxon>Coniochaeta</taxon>
    </lineage>
</organism>
<dbReference type="EMBL" id="KV875097">
    <property type="protein sequence ID" value="OIW29491.1"/>
    <property type="molecule type" value="Genomic_DNA"/>
</dbReference>